<dbReference type="UniPathway" id="UPA00958"/>
<keyword evidence="11" id="KW-1185">Reference proteome</keyword>
<dbReference type="Gene3D" id="3.40.50.2000">
    <property type="entry name" value="Glycogen Phosphorylase B"/>
    <property type="match status" value="1"/>
</dbReference>
<dbReference type="PANTHER" id="PTHR42755">
    <property type="entry name" value="3-DEOXY-MANNO-OCTULOSONATE CYTIDYLYLTRANSFERASE"/>
    <property type="match status" value="1"/>
</dbReference>
<proteinExistence type="inferred from homology"/>
<comment type="function">
    <text evidence="1 8">Involved in lipopolysaccharide (LPS) biosynthesis. Catalyzes the transfer of 3-deoxy-D-manno-octulosonate (Kdo) residue(s) from CMP-Kdo to lipid IV(A), the tetraacyldisaccharide-1,4'-bisphosphate precursor of lipid A.</text>
</comment>
<dbReference type="InterPro" id="IPR007507">
    <property type="entry name" value="Glycos_transf_N"/>
</dbReference>
<dbReference type="Proteomes" id="UP000006230">
    <property type="component" value="Unassembled WGS sequence"/>
</dbReference>
<comment type="catalytic activity">
    <reaction evidence="7 8">
        <text>lipid IVA (E. coli) + CMP-3-deoxy-beta-D-manno-octulosonate = alpha-Kdo-(2-&gt;6)-lipid IVA (E. coli) + CMP + H(+)</text>
        <dbReference type="Rhea" id="RHEA:28066"/>
        <dbReference type="ChEBI" id="CHEBI:15378"/>
        <dbReference type="ChEBI" id="CHEBI:58603"/>
        <dbReference type="ChEBI" id="CHEBI:60364"/>
        <dbReference type="ChEBI" id="CHEBI:60377"/>
        <dbReference type="ChEBI" id="CHEBI:85987"/>
        <dbReference type="EC" id="2.4.99.12"/>
    </reaction>
</comment>
<evidence type="ECO:0000256" key="2">
    <source>
        <dbReference type="ARBA" id="ARBA00004713"/>
    </source>
</evidence>
<dbReference type="HOGENOM" id="CLU_036146_1_2_5"/>
<dbReference type="EC" id="2.4.99.12" evidence="3 8"/>
<evidence type="ECO:0000256" key="7">
    <source>
        <dbReference type="ARBA" id="ARBA00049183"/>
    </source>
</evidence>
<sequence>MSRKPFALSAYLASARGRPTASPSVVPRPDGPLIWMHAARLDSARALAALAARIRAQRDEISVLLTWHPSVPAQPYPGCIGLPLPADTIADAQSFAAHWRPDIGLWTGQTLQPALLSRLSDTGTKLVHLDAGNDPWHVPGPVWLPDCTTATLALFDRIFSIDDMAHRRLRRLGLPDERLRRAGPLSESAPPLDCSPDLHEEMAQLLSGRPAWLAARVRADEAAEILQAHRRAIRLAHRLILFMVPASREDGAEICRIARASDLRSVSWDDGEMPDENTQVLVTEDDAELGLWYRLAPIAFLGGSLRPGHGGEDPLAAAAHGAALLYGPNVGRHLAAYTRLVDAGAARIVRDFDSLASAVSQLVAPDRAAAMAHAGWDVVSQGAALTDKVIAQVFRWLDGEDDPRDDDTNAGEAA</sequence>
<gene>
    <name evidence="10" type="ORF">R2601_08656</name>
</gene>
<keyword evidence="8" id="KW-1003">Cell membrane</keyword>
<protein>
    <recommendedName>
        <fullName evidence="4 8">3-deoxy-D-manno-octulosonic acid transferase</fullName>
        <shortName evidence="8">Kdo transferase</shortName>
        <ecNumber evidence="3 8">2.4.99.12</ecNumber>
    </recommendedName>
    <alternativeName>
        <fullName evidence="6 8">Lipid IV(A) 3-deoxy-D-manno-octulosonic acid transferase</fullName>
    </alternativeName>
</protein>
<comment type="caution">
    <text evidence="10">The sequence shown here is derived from an EMBL/GenBank/DDBJ whole genome shotgun (WGS) entry which is preliminary data.</text>
</comment>
<evidence type="ECO:0000256" key="6">
    <source>
        <dbReference type="ARBA" id="ARBA00031445"/>
    </source>
</evidence>
<comment type="pathway">
    <text evidence="2 8">Bacterial outer membrane biogenesis; LPS core biosynthesis.</text>
</comment>
<keyword evidence="5 8" id="KW-0808">Transferase</keyword>
<dbReference type="EMBL" id="AATQ01000051">
    <property type="protein sequence ID" value="EAU44236.1"/>
    <property type="molecule type" value="Genomic_DNA"/>
</dbReference>
<dbReference type="SUPFAM" id="SSF53756">
    <property type="entry name" value="UDP-Glycosyltransferase/glycogen phosphorylase"/>
    <property type="match status" value="1"/>
</dbReference>
<dbReference type="eggNOG" id="COG1519">
    <property type="taxonomic scope" value="Bacteria"/>
</dbReference>
<reference evidence="10 11" key="1">
    <citation type="journal article" date="2010" name="J. Bacteriol.">
        <title>Genome sequences of Pelagibaca bermudensis HTCC2601T and Maritimibacter alkaliphilus HTCC2654T, the type strains of two marine Roseobacter genera.</title>
        <authorList>
            <person name="Thrash J.C."/>
            <person name="Cho J.C."/>
            <person name="Ferriera S."/>
            <person name="Johnson J."/>
            <person name="Vergin K.L."/>
            <person name="Giovannoni S.J."/>
        </authorList>
    </citation>
    <scope>NUCLEOTIDE SEQUENCE [LARGE SCALE GENOMIC DNA]</scope>
    <source>
        <strain evidence="11">DSM 26914 / JCM 13377 / KCTC 12554 / HTCC2601</strain>
    </source>
</reference>
<evidence type="ECO:0000256" key="3">
    <source>
        <dbReference type="ARBA" id="ARBA00012621"/>
    </source>
</evidence>
<comment type="similarity">
    <text evidence="8">Belongs to the glycosyltransferase group 1 family.</text>
</comment>
<evidence type="ECO:0000313" key="10">
    <source>
        <dbReference type="EMBL" id="EAU44236.1"/>
    </source>
</evidence>
<evidence type="ECO:0000259" key="9">
    <source>
        <dbReference type="Pfam" id="PF04413"/>
    </source>
</evidence>
<dbReference type="STRING" id="314265.R2601_08656"/>
<keyword evidence="8" id="KW-0472">Membrane</keyword>
<organism evidence="10 11">
    <name type="scientific">Salipiger bermudensis (strain DSM 26914 / JCM 13377 / KCTC 12554 / HTCC2601)</name>
    <name type="common">Pelagibaca bermudensis</name>
    <dbReference type="NCBI Taxonomy" id="314265"/>
    <lineage>
        <taxon>Bacteria</taxon>
        <taxon>Pseudomonadati</taxon>
        <taxon>Pseudomonadota</taxon>
        <taxon>Alphaproteobacteria</taxon>
        <taxon>Rhodobacterales</taxon>
        <taxon>Roseobacteraceae</taxon>
        <taxon>Salipiger</taxon>
    </lineage>
</organism>
<evidence type="ECO:0000313" key="11">
    <source>
        <dbReference type="Proteomes" id="UP000006230"/>
    </source>
</evidence>
<name>Q0FJ93_SALBH</name>
<accession>Q0FJ93</accession>
<dbReference type="GO" id="GO:0043842">
    <property type="term" value="F:Kdo transferase activity"/>
    <property type="evidence" value="ECO:0007669"/>
    <property type="project" value="UniProtKB-EC"/>
</dbReference>
<dbReference type="Pfam" id="PF04413">
    <property type="entry name" value="Glycos_transf_N"/>
    <property type="match status" value="1"/>
</dbReference>
<dbReference type="RefSeq" id="WP_007792254.1">
    <property type="nucleotide sequence ID" value="NZ_DS022276.1"/>
</dbReference>
<dbReference type="InterPro" id="IPR039901">
    <property type="entry name" value="Kdotransferase"/>
</dbReference>
<dbReference type="Gene3D" id="3.40.50.11720">
    <property type="entry name" value="3-Deoxy-D-manno-octulosonic-acid transferase, N-terminal domain"/>
    <property type="match status" value="1"/>
</dbReference>
<evidence type="ECO:0000256" key="4">
    <source>
        <dbReference type="ARBA" id="ARBA00019077"/>
    </source>
</evidence>
<comment type="subcellular location">
    <subcellularLocation>
        <location evidence="8">Cell membrane</location>
    </subcellularLocation>
</comment>
<dbReference type="PANTHER" id="PTHR42755:SF1">
    <property type="entry name" value="3-DEOXY-D-MANNO-OCTULOSONIC ACID TRANSFERASE, MITOCHONDRIAL-RELATED"/>
    <property type="match status" value="1"/>
</dbReference>
<dbReference type="InterPro" id="IPR038107">
    <property type="entry name" value="Glycos_transf_N_sf"/>
</dbReference>
<evidence type="ECO:0000256" key="1">
    <source>
        <dbReference type="ARBA" id="ARBA00003394"/>
    </source>
</evidence>
<dbReference type="GO" id="GO:0009245">
    <property type="term" value="P:lipid A biosynthetic process"/>
    <property type="evidence" value="ECO:0007669"/>
    <property type="project" value="TreeGrafter"/>
</dbReference>
<evidence type="ECO:0000256" key="8">
    <source>
        <dbReference type="RuleBase" id="RU365103"/>
    </source>
</evidence>
<dbReference type="GO" id="GO:0009244">
    <property type="term" value="P:lipopolysaccharide core region biosynthetic process"/>
    <property type="evidence" value="ECO:0007669"/>
    <property type="project" value="UniProtKB-UniRule"/>
</dbReference>
<evidence type="ECO:0000256" key="5">
    <source>
        <dbReference type="ARBA" id="ARBA00022679"/>
    </source>
</evidence>
<keyword evidence="8" id="KW-0448">Lipopolysaccharide biosynthesis</keyword>
<dbReference type="AlphaFoldDB" id="Q0FJ93"/>
<dbReference type="GO" id="GO:0005886">
    <property type="term" value="C:plasma membrane"/>
    <property type="evidence" value="ECO:0007669"/>
    <property type="project" value="UniProtKB-SubCell"/>
</dbReference>
<feature type="domain" description="3-deoxy-D-manno-octulosonic-acid transferase N-terminal" evidence="9">
    <location>
        <begin position="28"/>
        <end position="183"/>
    </location>
</feature>